<dbReference type="AlphaFoldDB" id="A0A0E9QPU4"/>
<accession>A0A0E9QPU4</accession>
<sequence>MNRHPSSCICLRVKRKRHRKGVEQSLLTPLQATRRQEMIGRMTGIALPDVPSGKTLCHQTLD</sequence>
<name>A0A0E9QPU4_ANGAN</name>
<reference evidence="1" key="2">
    <citation type="journal article" date="2015" name="Fish Shellfish Immunol.">
        <title>Early steps in the European eel (Anguilla anguilla)-Vibrio vulnificus interaction in the gills: Role of the RtxA13 toxin.</title>
        <authorList>
            <person name="Callol A."/>
            <person name="Pajuelo D."/>
            <person name="Ebbesson L."/>
            <person name="Teles M."/>
            <person name="MacKenzie S."/>
            <person name="Amaro C."/>
        </authorList>
    </citation>
    <scope>NUCLEOTIDE SEQUENCE</scope>
</reference>
<proteinExistence type="predicted"/>
<dbReference type="EMBL" id="GBXM01089773">
    <property type="protein sequence ID" value="JAH18804.1"/>
    <property type="molecule type" value="Transcribed_RNA"/>
</dbReference>
<evidence type="ECO:0000313" key="1">
    <source>
        <dbReference type="EMBL" id="JAH18804.1"/>
    </source>
</evidence>
<organism evidence="1">
    <name type="scientific">Anguilla anguilla</name>
    <name type="common">European freshwater eel</name>
    <name type="synonym">Muraena anguilla</name>
    <dbReference type="NCBI Taxonomy" id="7936"/>
    <lineage>
        <taxon>Eukaryota</taxon>
        <taxon>Metazoa</taxon>
        <taxon>Chordata</taxon>
        <taxon>Craniata</taxon>
        <taxon>Vertebrata</taxon>
        <taxon>Euteleostomi</taxon>
        <taxon>Actinopterygii</taxon>
        <taxon>Neopterygii</taxon>
        <taxon>Teleostei</taxon>
        <taxon>Anguilliformes</taxon>
        <taxon>Anguillidae</taxon>
        <taxon>Anguilla</taxon>
    </lineage>
</organism>
<reference evidence="1" key="1">
    <citation type="submission" date="2014-11" db="EMBL/GenBank/DDBJ databases">
        <authorList>
            <person name="Amaro Gonzalez C."/>
        </authorList>
    </citation>
    <scope>NUCLEOTIDE SEQUENCE</scope>
</reference>
<protein>
    <submittedName>
        <fullName evidence="1">Uncharacterized protein</fullName>
    </submittedName>
</protein>